<reference evidence="2 3" key="1">
    <citation type="submission" date="2017-10" db="EMBL/GenBank/DDBJ databases">
        <title>Comparative genomics in systemic dimorphic fungi from Ajellomycetaceae.</title>
        <authorList>
            <person name="Munoz J.F."/>
            <person name="Mcewen J.G."/>
            <person name="Clay O.K."/>
            <person name="Cuomo C.A."/>
        </authorList>
    </citation>
    <scope>NUCLEOTIDE SEQUENCE [LARGE SCALE GENOMIC DNA]</scope>
    <source>
        <strain evidence="2 3">UAMH5409</strain>
    </source>
</reference>
<accession>A0A2B7WEU3</accession>
<dbReference type="GO" id="GO:0009251">
    <property type="term" value="P:glucan catabolic process"/>
    <property type="evidence" value="ECO:0007669"/>
    <property type="project" value="TreeGrafter"/>
</dbReference>
<evidence type="ECO:0000313" key="3">
    <source>
        <dbReference type="Proteomes" id="UP000223968"/>
    </source>
</evidence>
<dbReference type="EMBL" id="PDNB01000409">
    <property type="protein sequence ID" value="PGG95104.1"/>
    <property type="molecule type" value="Genomic_DNA"/>
</dbReference>
<keyword evidence="1" id="KW-0732">Signal</keyword>
<evidence type="ECO:0000313" key="2">
    <source>
        <dbReference type="EMBL" id="PGG95104.1"/>
    </source>
</evidence>
<sequence>MALFTPLFLFLLVHEARGAYTLRECYSPANDFMSKFDFWNAPDPTSGHVQYLSEEQSKNAGLVQERIVDGHKVVRLGVDYTNITPQGRSSVRLHSKTAYNHGLAKTGPTAAKSTFTKGLHLNTRNGMVLHTGPNCAISQQSHFEGTLETSNCDVKAPNQSPNEGCRINAHNPEAFGDGLNGIGGSVYATLWTKSSIKIWFFPRGQIPADIESGDSPNPESWTAAPAAVFEGPCEFDKTFKDLKIIINLTFCGEWAGAVWGSVGECAQLAPDCNTYVSNNPEAFRESYWDVRYVKTYSLGW</sequence>
<dbReference type="AlphaFoldDB" id="A0A2B7WEU3"/>
<dbReference type="Gene3D" id="2.60.120.200">
    <property type="match status" value="2"/>
</dbReference>
<feature type="chain" id="PRO_5013219591" description="GH16 domain-containing protein" evidence="1">
    <location>
        <begin position="19"/>
        <end position="300"/>
    </location>
</feature>
<dbReference type="SUPFAM" id="SSF49899">
    <property type="entry name" value="Concanavalin A-like lectins/glucanases"/>
    <property type="match status" value="1"/>
</dbReference>
<feature type="signal peptide" evidence="1">
    <location>
        <begin position="1"/>
        <end position="18"/>
    </location>
</feature>
<dbReference type="InterPro" id="IPR013320">
    <property type="entry name" value="ConA-like_dom_sf"/>
</dbReference>
<evidence type="ECO:0008006" key="4">
    <source>
        <dbReference type="Google" id="ProtNLM"/>
    </source>
</evidence>
<organism evidence="2 3">
    <name type="scientific">Helicocarpus griseus UAMH5409</name>
    <dbReference type="NCBI Taxonomy" id="1447875"/>
    <lineage>
        <taxon>Eukaryota</taxon>
        <taxon>Fungi</taxon>
        <taxon>Dikarya</taxon>
        <taxon>Ascomycota</taxon>
        <taxon>Pezizomycotina</taxon>
        <taxon>Eurotiomycetes</taxon>
        <taxon>Eurotiomycetidae</taxon>
        <taxon>Onygenales</taxon>
        <taxon>Ajellomycetaceae</taxon>
        <taxon>Helicocarpus</taxon>
    </lineage>
</organism>
<dbReference type="Proteomes" id="UP000223968">
    <property type="component" value="Unassembled WGS sequence"/>
</dbReference>
<dbReference type="PANTHER" id="PTHR10963:SF24">
    <property type="entry name" value="GLYCOSIDASE C21B10.07-RELATED"/>
    <property type="match status" value="1"/>
</dbReference>
<proteinExistence type="predicted"/>
<dbReference type="Pfam" id="PF26113">
    <property type="entry name" value="GH16_XgeA"/>
    <property type="match status" value="2"/>
</dbReference>
<protein>
    <recommendedName>
        <fullName evidence="4">GH16 domain-containing protein</fullName>
    </recommendedName>
</protein>
<gene>
    <name evidence="2" type="ORF">AJ79_10261</name>
</gene>
<name>A0A2B7WEU3_9EURO</name>
<evidence type="ECO:0000256" key="1">
    <source>
        <dbReference type="SAM" id="SignalP"/>
    </source>
</evidence>
<dbReference type="STRING" id="1447875.A0A2B7WEU3"/>
<dbReference type="PANTHER" id="PTHR10963">
    <property type="entry name" value="GLYCOSYL HYDROLASE-RELATED"/>
    <property type="match status" value="1"/>
</dbReference>
<keyword evidence="3" id="KW-1185">Reference proteome</keyword>
<dbReference type="OrthoDB" id="192832at2759"/>
<dbReference type="InterPro" id="IPR050546">
    <property type="entry name" value="Glycosyl_Hydrlase_16"/>
</dbReference>
<comment type="caution">
    <text evidence="2">The sequence shown here is derived from an EMBL/GenBank/DDBJ whole genome shotgun (WGS) entry which is preliminary data.</text>
</comment>